<protein>
    <submittedName>
        <fullName evidence="1">Uncharacterized protein</fullName>
    </submittedName>
</protein>
<comment type="caution">
    <text evidence="1">The sequence shown here is derived from an EMBL/GenBank/DDBJ whole genome shotgun (WGS) entry which is preliminary data.</text>
</comment>
<accession>A0ABR6E3D9</accession>
<reference evidence="1 2" key="1">
    <citation type="submission" date="2020-08" db="EMBL/GenBank/DDBJ databases">
        <title>Genomic Encyclopedia of Type Strains, Phase IV (KMG-IV): sequencing the most valuable type-strain genomes for metagenomic binning, comparative biology and taxonomic classification.</title>
        <authorList>
            <person name="Goeker M."/>
        </authorList>
    </citation>
    <scope>NUCLEOTIDE SEQUENCE [LARGE SCALE GENOMIC DNA]</scope>
    <source>
        <strain evidence="1 2">DSM 21431</strain>
    </source>
</reference>
<sequence>MTSFEGRVDTGTIDVESSNITVNNENSYNISS</sequence>
<gene>
    <name evidence="1" type="ORF">GGR10_000915</name>
</gene>
<organism evidence="1 2">
    <name type="scientific">Bartonella chomelii</name>
    <dbReference type="NCBI Taxonomy" id="236402"/>
    <lineage>
        <taxon>Bacteria</taxon>
        <taxon>Pseudomonadati</taxon>
        <taxon>Pseudomonadota</taxon>
        <taxon>Alphaproteobacteria</taxon>
        <taxon>Hyphomicrobiales</taxon>
        <taxon>Bartonellaceae</taxon>
        <taxon>Bartonella</taxon>
    </lineage>
</organism>
<proteinExistence type="predicted"/>
<evidence type="ECO:0000313" key="2">
    <source>
        <dbReference type="Proteomes" id="UP000548119"/>
    </source>
</evidence>
<evidence type="ECO:0000313" key="1">
    <source>
        <dbReference type="EMBL" id="MBA9083074.1"/>
    </source>
</evidence>
<keyword evidence="2" id="KW-1185">Reference proteome</keyword>
<dbReference type="Proteomes" id="UP000548119">
    <property type="component" value="Unassembled WGS sequence"/>
</dbReference>
<dbReference type="EMBL" id="JACJIR010000002">
    <property type="protein sequence ID" value="MBA9083074.1"/>
    <property type="molecule type" value="Genomic_DNA"/>
</dbReference>
<name>A0ABR6E3D9_9HYPH</name>